<accession>A0A9K3HCM3</accession>
<gene>
    <name evidence="1" type="ORF">HanXRQr2_Chr13g0617401</name>
</gene>
<dbReference type="Gramene" id="mRNA:HanXRQr2_Chr13g0617401">
    <property type="protein sequence ID" value="CDS:HanXRQr2_Chr13g0617401.1"/>
    <property type="gene ID" value="HanXRQr2_Chr13g0617401"/>
</dbReference>
<name>A0A9K3HCM3_HELAN</name>
<reference evidence="1" key="1">
    <citation type="journal article" date="2017" name="Nature">
        <title>The sunflower genome provides insights into oil metabolism, flowering and Asterid evolution.</title>
        <authorList>
            <person name="Badouin H."/>
            <person name="Gouzy J."/>
            <person name="Grassa C.J."/>
            <person name="Murat F."/>
            <person name="Staton S.E."/>
            <person name="Cottret L."/>
            <person name="Lelandais-Briere C."/>
            <person name="Owens G.L."/>
            <person name="Carrere S."/>
            <person name="Mayjonade B."/>
            <person name="Legrand L."/>
            <person name="Gill N."/>
            <person name="Kane N.C."/>
            <person name="Bowers J.E."/>
            <person name="Hubner S."/>
            <person name="Bellec A."/>
            <person name="Berard A."/>
            <person name="Berges H."/>
            <person name="Blanchet N."/>
            <person name="Boniface M.C."/>
            <person name="Brunel D."/>
            <person name="Catrice O."/>
            <person name="Chaidir N."/>
            <person name="Claudel C."/>
            <person name="Donnadieu C."/>
            <person name="Faraut T."/>
            <person name="Fievet G."/>
            <person name="Helmstetter N."/>
            <person name="King M."/>
            <person name="Knapp S.J."/>
            <person name="Lai Z."/>
            <person name="Le Paslier M.C."/>
            <person name="Lippi Y."/>
            <person name="Lorenzon L."/>
            <person name="Mandel J.R."/>
            <person name="Marage G."/>
            <person name="Marchand G."/>
            <person name="Marquand E."/>
            <person name="Bret-Mestries E."/>
            <person name="Morien E."/>
            <person name="Nambeesan S."/>
            <person name="Nguyen T."/>
            <person name="Pegot-Espagnet P."/>
            <person name="Pouilly N."/>
            <person name="Raftis F."/>
            <person name="Sallet E."/>
            <person name="Schiex T."/>
            <person name="Thomas J."/>
            <person name="Vandecasteele C."/>
            <person name="Vares D."/>
            <person name="Vear F."/>
            <person name="Vautrin S."/>
            <person name="Crespi M."/>
            <person name="Mangin B."/>
            <person name="Burke J.M."/>
            <person name="Salse J."/>
            <person name="Munos S."/>
            <person name="Vincourt P."/>
            <person name="Rieseberg L.H."/>
            <person name="Langlade N.B."/>
        </authorList>
    </citation>
    <scope>NUCLEOTIDE SEQUENCE</scope>
    <source>
        <tissue evidence="1">Leaves</tissue>
    </source>
</reference>
<evidence type="ECO:0000313" key="1">
    <source>
        <dbReference type="EMBL" id="KAF5775917.1"/>
    </source>
</evidence>
<evidence type="ECO:0000313" key="2">
    <source>
        <dbReference type="Proteomes" id="UP000215914"/>
    </source>
</evidence>
<dbReference type="AlphaFoldDB" id="A0A9K3HCM3"/>
<keyword evidence="2" id="KW-1185">Reference proteome</keyword>
<dbReference type="EMBL" id="MNCJ02000328">
    <property type="protein sequence ID" value="KAF5775917.1"/>
    <property type="molecule type" value="Genomic_DNA"/>
</dbReference>
<comment type="caution">
    <text evidence="1">The sequence shown here is derived from an EMBL/GenBank/DDBJ whole genome shotgun (WGS) entry which is preliminary data.</text>
</comment>
<reference evidence="1" key="2">
    <citation type="submission" date="2020-06" db="EMBL/GenBank/DDBJ databases">
        <title>Helianthus annuus Genome sequencing and assembly Release 2.</title>
        <authorList>
            <person name="Gouzy J."/>
            <person name="Langlade N."/>
            <person name="Munos S."/>
        </authorList>
    </citation>
    <scope>NUCLEOTIDE SEQUENCE</scope>
    <source>
        <tissue evidence="1">Leaves</tissue>
    </source>
</reference>
<organism evidence="1 2">
    <name type="scientific">Helianthus annuus</name>
    <name type="common">Common sunflower</name>
    <dbReference type="NCBI Taxonomy" id="4232"/>
    <lineage>
        <taxon>Eukaryota</taxon>
        <taxon>Viridiplantae</taxon>
        <taxon>Streptophyta</taxon>
        <taxon>Embryophyta</taxon>
        <taxon>Tracheophyta</taxon>
        <taxon>Spermatophyta</taxon>
        <taxon>Magnoliopsida</taxon>
        <taxon>eudicotyledons</taxon>
        <taxon>Gunneridae</taxon>
        <taxon>Pentapetalae</taxon>
        <taxon>asterids</taxon>
        <taxon>campanulids</taxon>
        <taxon>Asterales</taxon>
        <taxon>Asteraceae</taxon>
        <taxon>Asteroideae</taxon>
        <taxon>Heliantheae alliance</taxon>
        <taxon>Heliantheae</taxon>
        <taxon>Helianthus</taxon>
    </lineage>
</organism>
<sequence length="63" mass="7244">MLHERHPLFDNKEGDIKIIKRDNGLGHDHTLRVVVLDGGLEVGDMTPMWRVMTTTFSLSNHFD</sequence>
<proteinExistence type="predicted"/>
<protein>
    <submittedName>
        <fullName evidence="1">Uncharacterized protein</fullName>
    </submittedName>
</protein>
<dbReference type="Proteomes" id="UP000215914">
    <property type="component" value="Unassembled WGS sequence"/>
</dbReference>